<feature type="domain" description="NmrA-like" evidence="1">
    <location>
        <begin position="15"/>
        <end position="248"/>
    </location>
</feature>
<dbReference type="EMBL" id="VFML01000001">
    <property type="protein sequence ID" value="TQJ01054.1"/>
    <property type="molecule type" value="Genomic_DNA"/>
</dbReference>
<dbReference type="AlphaFoldDB" id="A0A542DDA4"/>
<dbReference type="Gene3D" id="3.90.25.10">
    <property type="entry name" value="UDP-galactose 4-epimerase, domain 1"/>
    <property type="match status" value="1"/>
</dbReference>
<dbReference type="InterPro" id="IPR036291">
    <property type="entry name" value="NAD(P)-bd_dom_sf"/>
</dbReference>
<dbReference type="Gene3D" id="3.40.50.720">
    <property type="entry name" value="NAD(P)-binding Rossmann-like Domain"/>
    <property type="match status" value="1"/>
</dbReference>
<dbReference type="InterPro" id="IPR051604">
    <property type="entry name" value="Ergot_Alk_Oxidoreductase"/>
</dbReference>
<evidence type="ECO:0000259" key="1">
    <source>
        <dbReference type="Pfam" id="PF05368"/>
    </source>
</evidence>
<protein>
    <submittedName>
        <fullName evidence="2">Uncharacterized protein YbjT (DUF2867 family)</fullName>
    </submittedName>
</protein>
<organism evidence="2 3">
    <name type="scientific">Amycolatopsis cihanbeyliensis</name>
    <dbReference type="NCBI Taxonomy" id="1128664"/>
    <lineage>
        <taxon>Bacteria</taxon>
        <taxon>Bacillati</taxon>
        <taxon>Actinomycetota</taxon>
        <taxon>Actinomycetes</taxon>
        <taxon>Pseudonocardiales</taxon>
        <taxon>Pseudonocardiaceae</taxon>
        <taxon>Amycolatopsis</taxon>
    </lineage>
</organism>
<name>A0A542DDA4_AMYCI</name>
<dbReference type="SUPFAM" id="SSF51735">
    <property type="entry name" value="NAD(P)-binding Rossmann-fold domains"/>
    <property type="match status" value="1"/>
</dbReference>
<dbReference type="PANTHER" id="PTHR43162">
    <property type="match status" value="1"/>
</dbReference>
<evidence type="ECO:0000313" key="3">
    <source>
        <dbReference type="Proteomes" id="UP000320876"/>
    </source>
</evidence>
<keyword evidence="3" id="KW-1185">Reference proteome</keyword>
<gene>
    <name evidence="2" type="ORF">FB471_0717</name>
</gene>
<sequence length="279" mass="29871">MDRLTLPGLTRDMTEKPILVLGGTGKIGRRVAARLRAAGHSVRVASRSGEVRFDWTDESTWDTALDGVGPVFVALPEEGGDAAPFVAHAAGRGVTRFVALSGRGVEEIGEPSMLGLERAVRESGVDWTIVRAGWFHQNFDEGMLAEGVRNGVLEVPVGDGLEPFVDAEDIAEVLATVLTTEGHVGRTYELSGPRALSFAEVAEILSGATGRRIEFRDVPAEKYAAGLVAEGVPDDVAKMLAEVFAFIRYGHSEPLVDGVQRVLGRAPRSFEDYAGAVTW</sequence>
<dbReference type="Proteomes" id="UP000320876">
    <property type="component" value="Unassembled WGS sequence"/>
</dbReference>
<reference evidence="2 3" key="1">
    <citation type="submission" date="2019-06" db="EMBL/GenBank/DDBJ databases">
        <title>Sequencing the genomes of 1000 actinobacteria strains.</title>
        <authorList>
            <person name="Klenk H.-P."/>
        </authorList>
    </citation>
    <scope>NUCLEOTIDE SEQUENCE [LARGE SCALE GENOMIC DNA]</scope>
    <source>
        <strain evidence="2 3">DSM 45679</strain>
    </source>
</reference>
<evidence type="ECO:0000313" key="2">
    <source>
        <dbReference type="EMBL" id="TQJ01054.1"/>
    </source>
</evidence>
<proteinExistence type="predicted"/>
<accession>A0A542DDA4</accession>
<dbReference type="InterPro" id="IPR008030">
    <property type="entry name" value="NmrA-like"/>
</dbReference>
<comment type="caution">
    <text evidence="2">The sequence shown here is derived from an EMBL/GenBank/DDBJ whole genome shotgun (WGS) entry which is preliminary data.</text>
</comment>
<dbReference type="Pfam" id="PF05368">
    <property type="entry name" value="NmrA"/>
    <property type="match status" value="1"/>
</dbReference>
<dbReference type="PANTHER" id="PTHR43162:SF1">
    <property type="entry name" value="PRESTALK A DIFFERENTIATION PROTEIN A"/>
    <property type="match status" value="1"/>
</dbReference>